<evidence type="ECO:0000256" key="4">
    <source>
        <dbReference type="ARBA" id="ARBA00034320"/>
    </source>
</evidence>
<dbReference type="Proteomes" id="UP001597218">
    <property type="component" value="Unassembled WGS sequence"/>
</dbReference>
<evidence type="ECO:0000313" key="9">
    <source>
        <dbReference type="Proteomes" id="UP001597218"/>
    </source>
</evidence>
<dbReference type="Gene3D" id="3.40.50.300">
    <property type="entry name" value="P-loop containing nucleotide triphosphate hydrolases"/>
    <property type="match status" value="1"/>
</dbReference>
<dbReference type="PANTHER" id="PTHR13748:SF62">
    <property type="entry name" value="COBW DOMAIN-CONTAINING PROTEIN"/>
    <property type="match status" value="1"/>
</dbReference>
<evidence type="ECO:0000313" key="8">
    <source>
        <dbReference type="EMBL" id="MFD1928285.1"/>
    </source>
</evidence>
<organism evidence="8 9">
    <name type="scientific">Sporosarcina siberiensis</name>
    <dbReference type="NCBI Taxonomy" id="1365606"/>
    <lineage>
        <taxon>Bacteria</taxon>
        <taxon>Bacillati</taxon>
        <taxon>Bacillota</taxon>
        <taxon>Bacilli</taxon>
        <taxon>Bacillales</taxon>
        <taxon>Caryophanaceae</taxon>
        <taxon>Sporosarcina</taxon>
    </lineage>
</organism>
<dbReference type="Pfam" id="PF02492">
    <property type="entry name" value="cobW"/>
    <property type="match status" value="1"/>
</dbReference>
<dbReference type="InterPro" id="IPR027417">
    <property type="entry name" value="P-loop_NTPase"/>
</dbReference>
<keyword evidence="1" id="KW-0547">Nucleotide-binding</keyword>
<keyword evidence="2" id="KW-0378">Hydrolase</keyword>
<dbReference type="InterPro" id="IPR036627">
    <property type="entry name" value="CobW-likC_sf"/>
</dbReference>
<proteinExistence type="inferred from homology"/>
<evidence type="ECO:0000256" key="1">
    <source>
        <dbReference type="ARBA" id="ARBA00022741"/>
    </source>
</evidence>
<keyword evidence="9" id="KW-1185">Reference proteome</keyword>
<dbReference type="CDD" id="cd03112">
    <property type="entry name" value="CobW-like"/>
    <property type="match status" value="1"/>
</dbReference>
<feature type="domain" description="CobW/HypB/UreG nucleotide-binding" evidence="6">
    <location>
        <begin position="4"/>
        <end position="183"/>
    </location>
</feature>
<comment type="catalytic activity">
    <reaction evidence="5">
        <text>GTP + H2O = GDP + phosphate + H(+)</text>
        <dbReference type="Rhea" id="RHEA:19669"/>
        <dbReference type="ChEBI" id="CHEBI:15377"/>
        <dbReference type="ChEBI" id="CHEBI:15378"/>
        <dbReference type="ChEBI" id="CHEBI:37565"/>
        <dbReference type="ChEBI" id="CHEBI:43474"/>
        <dbReference type="ChEBI" id="CHEBI:58189"/>
    </reaction>
    <physiologicalReaction direction="left-to-right" evidence="5">
        <dbReference type="Rhea" id="RHEA:19670"/>
    </physiologicalReaction>
</comment>
<gene>
    <name evidence="8" type="ORF">ACFSFY_09455</name>
</gene>
<dbReference type="InterPro" id="IPR011629">
    <property type="entry name" value="CobW-like_C"/>
</dbReference>
<evidence type="ECO:0000256" key="5">
    <source>
        <dbReference type="ARBA" id="ARBA00049117"/>
    </source>
</evidence>
<evidence type="ECO:0000256" key="3">
    <source>
        <dbReference type="ARBA" id="ARBA00023186"/>
    </source>
</evidence>
<evidence type="ECO:0000259" key="6">
    <source>
        <dbReference type="Pfam" id="PF02492"/>
    </source>
</evidence>
<dbReference type="Pfam" id="PF07683">
    <property type="entry name" value="CobW_C"/>
    <property type="match status" value="1"/>
</dbReference>
<protein>
    <submittedName>
        <fullName evidence="8">CobW family GTP-binding protein</fullName>
    </submittedName>
</protein>
<sequence length="296" mass="32805">MVDVYLFSGFLGSGKTSLLLNVISQIKESGRKPAVFMNEFGSLSIDSDAVENGVPLKEVLDGCICCTGSEQTEAQIQSLLEENKDIDVILIETTGAAHPVEALDAIYSPIFADQLNIRGIITVVDSKLWLDRSRLSPQIRALYMEQIRHAHLLLANKSDLLTESEMATVSMELANYNEAAPVVQTIGAKIAFSYIEKVLHSTKEKSDTSIISGKGLPLSSKLITFTESVSRDDFEEWVKSLPETVYRMKGYVPLEGSINPHLFQYAYGMVSWLPEYVKMTPRLVIIGEGIDSIKYE</sequence>
<name>A0ABW4SHC7_9BACL</name>
<accession>A0ABW4SHC7</accession>
<feature type="domain" description="CobW C-terminal" evidence="7">
    <location>
        <begin position="222"/>
        <end position="292"/>
    </location>
</feature>
<dbReference type="Gene3D" id="3.30.1220.10">
    <property type="entry name" value="CobW-like, C-terminal domain"/>
    <property type="match status" value="1"/>
</dbReference>
<comment type="similarity">
    <text evidence="4">Belongs to the SIMIBI class G3E GTPase family. ZNG1 subfamily.</text>
</comment>
<dbReference type="PANTHER" id="PTHR13748">
    <property type="entry name" value="COBW-RELATED"/>
    <property type="match status" value="1"/>
</dbReference>
<dbReference type="SUPFAM" id="SSF52540">
    <property type="entry name" value="P-loop containing nucleoside triphosphate hydrolases"/>
    <property type="match status" value="1"/>
</dbReference>
<comment type="caution">
    <text evidence="8">The sequence shown here is derived from an EMBL/GenBank/DDBJ whole genome shotgun (WGS) entry which is preliminary data.</text>
</comment>
<evidence type="ECO:0000259" key="7">
    <source>
        <dbReference type="Pfam" id="PF07683"/>
    </source>
</evidence>
<reference evidence="9" key="1">
    <citation type="journal article" date="2019" name="Int. J. Syst. Evol. Microbiol.">
        <title>The Global Catalogue of Microorganisms (GCM) 10K type strain sequencing project: providing services to taxonomists for standard genome sequencing and annotation.</title>
        <authorList>
            <consortium name="The Broad Institute Genomics Platform"/>
            <consortium name="The Broad Institute Genome Sequencing Center for Infectious Disease"/>
            <person name="Wu L."/>
            <person name="Ma J."/>
        </authorList>
    </citation>
    <scope>NUCLEOTIDE SEQUENCE [LARGE SCALE GENOMIC DNA]</scope>
    <source>
        <strain evidence="9">CGMCC 4.7177</strain>
    </source>
</reference>
<keyword evidence="3" id="KW-0143">Chaperone</keyword>
<dbReference type="EMBL" id="JBHUGI010000024">
    <property type="protein sequence ID" value="MFD1928285.1"/>
    <property type="molecule type" value="Genomic_DNA"/>
</dbReference>
<dbReference type="InterPro" id="IPR003495">
    <property type="entry name" value="CobW/HypB/UreG_nucleotide-bd"/>
</dbReference>
<dbReference type="SUPFAM" id="SSF90002">
    <property type="entry name" value="Hypothetical protein YjiA, C-terminal domain"/>
    <property type="match status" value="1"/>
</dbReference>
<evidence type="ECO:0000256" key="2">
    <source>
        <dbReference type="ARBA" id="ARBA00022801"/>
    </source>
</evidence>
<dbReference type="RefSeq" id="WP_381537484.1">
    <property type="nucleotide sequence ID" value="NZ_JBHUGI010000024.1"/>
</dbReference>
<dbReference type="InterPro" id="IPR051316">
    <property type="entry name" value="Zinc-reg_GTPase_activator"/>
</dbReference>